<feature type="chain" id="PRO_5045437693" evidence="1">
    <location>
        <begin position="17"/>
        <end position="85"/>
    </location>
</feature>
<keyword evidence="1" id="KW-0732">Signal</keyword>
<sequence>MAQSHTSWFFLRYNFALRLFFGEMTLDASNEKYIRSEISLRVKDERPNSLCNDTRSPRIELQAAADYNSGNRFDFLSGCWYTFCK</sequence>
<evidence type="ECO:0000313" key="3">
    <source>
        <dbReference type="Proteomes" id="UP001234178"/>
    </source>
</evidence>
<gene>
    <name evidence="2" type="ORF">OUZ56_000869</name>
</gene>
<dbReference type="EMBL" id="JAOYFB010000036">
    <property type="protein sequence ID" value="KAK4018829.1"/>
    <property type="molecule type" value="Genomic_DNA"/>
</dbReference>
<comment type="caution">
    <text evidence="2">The sequence shown here is derived from an EMBL/GenBank/DDBJ whole genome shotgun (WGS) entry which is preliminary data.</text>
</comment>
<feature type="signal peptide" evidence="1">
    <location>
        <begin position="1"/>
        <end position="16"/>
    </location>
</feature>
<evidence type="ECO:0000256" key="1">
    <source>
        <dbReference type="SAM" id="SignalP"/>
    </source>
</evidence>
<accession>A0ABR0A0Z9</accession>
<proteinExistence type="predicted"/>
<protein>
    <submittedName>
        <fullName evidence="2">Uncharacterized protein</fullName>
    </submittedName>
</protein>
<dbReference type="Proteomes" id="UP001234178">
    <property type="component" value="Unassembled WGS sequence"/>
</dbReference>
<evidence type="ECO:0000313" key="2">
    <source>
        <dbReference type="EMBL" id="KAK4018829.1"/>
    </source>
</evidence>
<keyword evidence="3" id="KW-1185">Reference proteome</keyword>
<name>A0ABR0A0Z9_9CRUS</name>
<reference evidence="2 3" key="1">
    <citation type="journal article" date="2023" name="Nucleic Acids Res.">
        <title>The hologenome of Daphnia magna reveals possible DNA methylation and microbiome-mediated evolution of the host genome.</title>
        <authorList>
            <person name="Chaturvedi A."/>
            <person name="Li X."/>
            <person name="Dhandapani V."/>
            <person name="Marshall H."/>
            <person name="Kissane S."/>
            <person name="Cuenca-Cambronero M."/>
            <person name="Asole G."/>
            <person name="Calvet F."/>
            <person name="Ruiz-Romero M."/>
            <person name="Marangio P."/>
            <person name="Guigo R."/>
            <person name="Rago D."/>
            <person name="Mirbahai L."/>
            <person name="Eastwood N."/>
            <person name="Colbourne J.K."/>
            <person name="Zhou J."/>
            <person name="Mallon E."/>
            <person name="Orsini L."/>
        </authorList>
    </citation>
    <scope>NUCLEOTIDE SEQUENCE [LARGE SCALE GENOMIC DNA]</scope>
    <source>
        <strain evidence="2">LRV0_1</strain>
    </source>
</reference>
<organism evidence="2 3">
    <name type="scientific">Daphnia magna</name>
    <dbReference type="NCBI Taxonomy" id="35525"/>
    <lineage>
        <taxon>Eukaryota</taxon>
        <taxon>Metazoa</taxon>
        <taxon>Ecdysozoa</taxon>
        <taxon>Arthropoda</taxon>
        <taxon>Crustacea</taxon>
        <taxon>Branchiopoda</taxon>
        <taxon>Diplostraca</taxon>
        <taxon>Cladocera</taxon>
        <taxon>Anomopoda</taxon>
        <taxon>Daphniidae</taxon>
        <taxon>Daphnia</taxon>
    </lineage>
</organism>